<keyword evidence="8" id="KW-0805">Transcription regulation</keyword>
<evidence type="ECO:0000259" key="14">
    <source>
        <dbReference type="PROSITE" id="PS50103"/>
    </source>
</evidence>
<dbReference type="PANTHER" id="PTHR46297:SF1">
    <property type="entry name" value="ZINC FINGER CCCH-TYPE WITH G PATCH DOMAIN-CONTAINING PROTEIN"/>
    <property type="match status" value="1"/>
</dbReference>
<evidence type="ECO:0000256" key="3">
    <source>
        <dbReference type="ARBA" id="ARBA00022414"/>
    </source>
</evidence>
<organism evidence="16 17">
    <name type="scientific">Popillia japonica</name>
    <name type="common">Japanese beetle</name>
    <dbReference type="NCBI Taxonomy" id="7064"/>
    <lineage>
        <taxon>Eukaryota</taxon>
        <taxon>Metazoa</taxon>
        <taxon>Ecdysozoa</taxon>
        <taxon>Arthropoda</taxon>
        <taxon>Hexapoda</taxon>
        <taxon>Insecta</taxon>
        <taxon>Pterygota</taxon>
        <taxon>Neoptera</taxon>
        <taxon>Endopterygota</taxon>
        <taxon>Coleoptera</taxon>
        <taxon>Polyphaga</taxon>
        <taxon>Scarabaeiformia</taxon>
        <taxon>Scarabaeidae</taxon>
        <taxon>Rutelinae</taxon>
        <taxon>Popillia</taxon>
    </lineage>
</organism>
<feature type="domain" description="C3H1-type" evidence="14">
    <location>
        <begin position="153"/>
        <end position="176"/>
    </location>
</feature>
<keyword evidence="10" id="KW-0804">Transcription</keyword>
<evidence type="ECO:0000256" key="5">
    <source>
        <dbReference type="ARBA" id="ARBA00022723"/>
    </source>
</evidence>
<evidence type="ECO:0000256" key="10">
    <source>
        <dbReference type="ARBA" id="ARBA00023163"/>
    </source>
</evidence>
<comment type="caution">
    <text evidence="16">The sequence shown here is derived from an EMBL/GenBank/DDBJ whole genome shotgun (WGS) entry which is preliminary data.</text>
</comment>
<evidence type="ECO:0000256" key="11">
    <source>
        <dbReference type="ARBA" id="ARBA00023242"/>
    </source>
</evidence>
<feature type="coiled-coil region" evidence="13">
    <location>
        <begin position="414"/>
        <end position="466"/>
    </location>
</feature>
<gene>
    <name evidence="16" type="ORF">QE152_g7088</name>
</gene>
<dbReference type="GO" id="GO:0001227">
    <property type="term" value="F:DNA-binding transcription repressor activity, RNA polymerase II-specific"/>
    <property type="evidence" value="ECO:0007669"/>
    <property type="project" value="TreeGrafter"/>
</dbReference>
<dbReference type="Gene3D" id="2.30.30.1190">
    <property type="match status" value="1"/>
</dbReference>
<evidence type="ECO:0000313" key="16">
    <source>
        <dbReference type="EMBL" id="KAK9745278.1"/>
    </source>
</evidence>
<dbReference type="EMBL" id="JASPKY010000050">
    <property type="protein sequence ID" value="KAK9745278.1"/>
    <property type="molecule type" value="Genomic_DNA"/>
</dbReference>
<comment type="subcellular location">
    <subcellularLocation>
        <location evidence="2">Nucleus</location>
    </subcellularLocation>
</comment>
<evidence type="ECO:0000256" key="1">
    <source>
        <dbReference type="ARBA" id="ARBA00004062"/>
    </source>
</evidence>
<dbReference type="SMART" id="SM00443">
    <property type="entry name" value="G_patch"/>
    <property type="match status" value="1"/>
</dbReference>
<evidence type="ECO:0000256" key="8">
    <source>
        <dbReference type="ARBA" id="ARBA00023015"/>
    </source>
</evidence>
<keyword evidence="11" id="KW-0539">Nucleus</keyword>
<dbReference type="GO" id="GO:0000978">
    <property type="term" value="F:RNA polymerase II cis-regulatory region sequence-specific DNA binding"/>
    <property type="evidence" value="ECO:0007669"/>
    <property type="project" value="TreeGrafter"/>
</dbReference>
<dbReference type="PANTHER" id="PTHR46297">
    <property type="entry name" value="ZINC FINGER CCCH-TYPE WITH G PATCH DOMAIN-CONTAINING PROTEIN"/>
    <property type="match status" value="1"/>
</dbReference>
<dbReference type="InterPro" id="IPR000467">
    <property type="entry name" value="G_patch_dom"/>
</dbReference>
<comment type="function">
    <text evidence="1">Transcription repressor.</text>
</comment>
<dbReference type="Pfam" id="PF01585">
    <property type="entry name" value="G-patch"/>
    <property type="match status" value="1"/>
</dbReference>
<dbReference type="GO" id="GO:0008270">
    <property type="term" value="F:zinc ion binding"/>
    <property type="evidence" value="ECO:0007669"/>
    <property type="project" value="UniProtKB-KW"/>
</dbReference>
<reference evidence="16 17" key="1">
    <citation type="journal article" date="2024" name="BMC Genomics">
        <title>De novo assembly and annotation of Popillia japonica's genome with initial clues to its potential as an invasive pest.</title>
        <authorList>
            <person name="Cucini C."/>
            <person name="Boschi S."/>
            <person name="Funari R."/>
            <person name="Cardaioli E."/>
            <person name="Iannotti N."/>
            <person name="Marturano G."/>
            <person name="Paoli F."/>
            <person name="Bruttini M."/>
            <person name="Carapelli A."/>
            <person name="Frati F."/>
            <person name="Nardi F."/>
        </authorList>
    </citation>
    <scope>NUCLEOTIDE SEQUENCE [LARGE SCALE GENOMIC DNA]</scope>
    <source>
        <strain evidence="16">DMR45628</strain>
    </source>
</reference>
<dbReference type="PROSITE" id="PS50103">
    <property type="entry name" value="ZF_C3H1"/>
    <property type="match status" value="1"/>
</dbReference>
<dbReference type="CDD" id="cd20384">
    <property type="entry name" value="Tudor_ZGPAT"/>
    <property type="match status" value="1"/>
</dbReference>
<sequence length="486" mass="56100">MESKTTEQIILLYKEQLLQVGKALEYTKDREEYDKLIALKNDIEQLLDLTCDTSSDAPVNDIKNNSLEEEYEEFVNQMQKEGAINHSIKKHRNEIDDQVKALEGTRCKAPHKHSWGDIMYHNALICSILCPFNNNDYEVKVMFTNPTHQEMLPCPYFLESDCKFSEDKCRFSHGEVVLFSQLKQYEEPNFEDVHIGSKVLAKGDNKLWHRASVKRLFNGKCVVSFECESKEIELEFRDILPLDNEDVESDLDIQDETETNYDDLINMSLIITPSTEVLGGWEKFTKGIGSKLMAKMGYITGTGLGKCSDGILEPVSAVILPPGKSLDHCMKLREKANGDKDLFSAERKLKRLQKKQESRNQKAYEREKSKTDIFNFLNHTLAEENSISESSSLTKSEHRQQIKNENARSLNVASLKIEENIRKVEKNIAKIKDTMKRHPNKNSPLYKNLFNQLNLNQHELKRLQDRSINIRNEQSVRRGKKTLTVF</sequence>
<protein>
    <recommendedName>
        <fullName evidence="3">Zinc finger CCCH-type with G patch domain-containing protein</fullName>
    </recommendedName>
</protein>
<dbReference type="InterPro" id="IPR000571">
    <property type="entry name" value="Znf_CCCH"/>
</dbReference>
<keyword evidence="13" id="KW-0175">Coiled coil</keyword>
<evidence type="ECO:0000256" key="9">
    <source>
        <dbReference type="ARBA" id="ARBA00023125"/>
    </source>
</evidence>
<evidence type="ECO:0000256" key="2">
    <source>
        <dbReference type="ARBA" id="ARBA00004123"/>
    </source>
</evidence>
<keyword evidence="4" id="KW-0678">Repressor</keyword>
<keyword evidence="7 12" id="KW-0862">Zinc</keyword>
<keyword evidence="6 12" id="KW-0863">Zinc-finger</keyword>
<keyword evidence="17" id="KW-1185">Reference proteome</keyword>
<accession>A0AAW1MG08</accession>
<evidence type="ECO:0000256" key="6">
    <source>
        <dbReference type="ARBA" id="ARBA00022771"/>
    </source>
</evidence>
<dbReference type="Proteomes" id="UP001458880">
    <property type="component" value="Unassembled WGS sequence"/>
</dbReference>
<evidence type="ECO:0000256" key="13">
    <source>
        <dbReference type="SAM" id="Coils"/>
    </source>
</evidence>
<keyword evidence="5 12" id="KW-0479">Metal-binding</keyword>
<proteinExistence type="predicted"/>
<dbReference type="AlphaFoldDB" id="A0AAW1MG08"/>
<evidence type="ECO:0000259" key="15">
    <source>
        <dbReference type="PROSITE" id="PS50174"/>
    </source>
</evidence>
<keyword evidence="9" id="KW-0238">DNA-binding</keyword>
<evidence type="ECO:0000313" key="17">
    <source>
        <dbReference type="Proteomes" id="UP001458880"/>
    </source>
</evidence>
<feature type="domain" description="G-patch" evidence="15">
    <location>
        <begin position="285"/>
        <end position="317"/>
    </location>
</feature>
<name>A0AAW1MG08_POPJA</name>
<dbReference type="GO" id="GO:0005634">
    <property type="term" value="C:nucleus"/>
    <property type="evidence" value="ECO:0007669"/>
    <property type="project" value="UniProtKB-SubCell"/>
</dbReference>
<feature type="zinc finger region" description="C3H1-type" evidence="12">
    <location>
        <begin position="153"/>
        <end position="176"/>
    </location>
</feature>
<evidence type="ECO:0000256" key="7">
    <source>
        <dbReference type="ARBA" id="ARBA00022833"/>
    </source>
</evidence>
<dbReference type="PROSITE" id="PS50174">
    <property type="entry name" value="G_PATCH"/>
    <property type="match status" value="1"/>
</dbReference>
<dbReference type="Gene3D" id="2.30.30.140">
    <property type="match status" value="1"/>
</dbReference>
<evidence type="ECO:0000256" key="12">
    <source>
        <dbReference type="PROSITE-ProRule" id="PRU00723"/>
    </source>
</evidence>
<evidence type="ECO:0000256" key="4">
    <source>
        <dbReference type="ARBA" id="ARBA00022491"/>
    </source>
</evidence>